<accession>A0A317SZZ8</accession>
<dbReference type="InterPro" id="IPR042403">
    <property type="entry name" value="Spt21/Ams2"/>
</dbReference>
<name>A0A317SZZ8_9PEZI</name>
<dbReference type="GO" id="GO:0006357">
    <property type="term" value="P:regulation of transcription by RNA polymerase II"/>
    <property type="evidence" value="ECO:0007669"/>
    <property type="project" value="TreeGrafter"/>
</dbReference>
<feature type="domain" description="GATA-type" evidence="2">
    <location>
        <begin position="527"/>
        <end position="598"/>
    </location>
</feature>
<feature type="compositionally biased region" description="Acidic residues" evidence="1">
    <location>
        <begin position="958"/>
        <end position="974"/>
    </location>
</feature>
<evidence type="ECO:0000313" key="4">
    <source>
        <dbReference type="Proteomes" id="UP000246991"/>
    </source>
</evidence>
<dbReference type="SMART" id="SM00401">
    <property type="entry name" value="ZnF_GATA"/>
    <property type="match status" value="1"/>
</dbReference>
<dbReference type="InterPro" id="IPR013088">
    <property type="entry name" value="Znf_NHR/GATA"/>
</dbReference>
<feature type="compositionally biased region" description="Polar residues" evidence="1">
    <location>
        <begin position="444"/>
        <end position="456"/>
    </location>
</feature>
<proteinExistence type="predicted"/>
<dbReference type="GO" id="GO:0030466">
    <property type="term" value="P:silent mating-type cassette heterochromatin formation"/>
    <property type="evidence" value="ECO:0007669"/>
    <property type="project" value="TreeGrafter"/>
</dbReference>
<dbReference type="InterPro" id="IPR000679">
    <property type="entry name" value="Znf_GATA"/>
</dbReference>
<feature type="compositionally biased region" description="Basic residues" evidence="1">
    <location>
        <begin position="606"/>
        <end position="615"/>
    </location>
</feature>
<feature type="region of interest" description="Disordered" evidence="1">
    <location>
        <begin position="437"/>
        <end position="512"/>
    </location>
</feature>
<feature type="compositionally biased region" description="Basic and acidic residues" evidence="1">
    <location>
        <begin position="755"/>
        <end position="767"/>
    </location>
</feature>
<feature type="region of interest" description="Disordered" evidence="1">
    <location>
        <begin position="202"/>
        <end position="380"/>
    </location>
</feature>
<feature type="compositionally biased region" description="Polar residues" evidence="1">
    <location>
        <begin position="798"/>
        <end position="809"/>
    </location>
</feature>
<dbReference type="Proteomes" id="UP000246991">
    <property type="component" value="Unassembled WGS sequence"/>
</dbReference>
<feature type="compositionally biased region" description="Polar residues" evidence="1">
    <location>
        <begin position="344"/>
        <end position="359"/>
    </location>
</feature>
<sequence>MGPTPPGSSVGFQGDSVGQSSSRLKVSYAFDDKNKSNCLARWPHLITTRVVELDKDTVVGAVEFKTCILSMISASPELVATLGQDYSVYAYDYSEAGVPLVGCGMLSWAMATVNSNNPSTNASMITGRVVSNSFGFFSNDGVKETLNVKLKLTPVDTFTQAQFVESVHAYNALSKVIPGGFDASAWTNYLNANPLILAPPGGVTSATSEASHKGAALQPPPSGMGDCNPTSGEENGEPPQKKAKTGSARARKPNNGNRKKKVAAPAAPGAPLESVPEMLPLPPTPRVKEDISPPPPPSQPSPTPTPPELCQAVPNNNPMTPIPATVFSPAYANSPPRTVDSRTMRSSPPTQLEPSRNEISPTPTSPVLPSLCPDVPSPDDLERRLDALFEEEEEELKPPLVCPEQPTTTTVEMAPAEENPADNQPIASSILELPKIPMPVSLPDSVNMSAAPSPDSTRVIAKPKSQKRKYPRKPKRSMSDAAASSELGEEREPIKRSRSERPQPKPRTAAHVKERIEMQLVQAVTQGKMPNFCMNCGAIETPTWRKVMIARDDNDEDTKDKDVKTEKGEKEILLCNPCGLWHASHKTMRPQDYWDGKKEEPSAPVKKPRVRKRKQPATANQMPKDAQQPTSAQLPGPLTGPIVVLDEEETPRHAPATVRKILAMTPRGTRSAKGGNPEWEAASEAAKRAVQSSPIKPGTADSPIDLDGLESKSKSPRRLLFMKSNVNGAANPRPQGSSDGDLTNKSSQGVAAAGDVEKENRAPDTSEPRAPSGITALDKPTTPQKRKVVPLYPRTPIRTGSRTNLGSPSPWNAAIFSSVKKTGSGLSPEHRHLSSPQRRNLSPTSAFLEKLLEGADIDIASRNLEEMSTDILDTSPNQHHLPDLAFNFGDDIFGTDMTMPSSPPLFNLDGVVGNDTVNNALWSEFLPSTPDMGNMTCGLDIFEDIHGVEGQGAGQGEGEGEGEGAGDGDGDGDGDGGQRSESSSVVPTPSTTSGGRVDFSSFIDDVSKAVAASVGG</sequence>
<feature type="region of interest" description="Disordered" evidence="1">
    <location>
        <begin position="589"/>
        <end position="809"/>
    </location>
</feature>
<dbReference type="GO" id="GO:0008270">
    <property type="term" value="F:zinc ion binding"/>
    <property type="evidence" value="ECO:0007669"/>
    <property type="project" value="InterPro"/>
</dbReference>
<evidence type="ECO:0000313" key="3">
    <source>
        <dbReference type="EMBL" id="PWW79490.1"/>
    </source>
</evidence>
<dbReference type="FunFam" id="3.30.50.10:FF:000059">
    <property type="entry name" value="Similar to transcription factor Zn, GATA"/>
    <property type="match status" value="1"/>
</dbReference>
<feature type="compositionally biased region" description="Low complexity" evidence="1">
    <location>
        <begin position="982"/>
        <end position="993"/>
    </location>
</feature>
<feature type="compositionally biased region" description="Basic residues" evidence="1">
    <location>
        <begin position="241"/>
        <end position="262"/>
    </location>
</feature>
<comment type="caution">
    <text evidence="3">The sequence shown here is derived from an EMBL/GenBank/DDBJ whole genome shotgun (WGS) entry which is preliminary data.</text>
</comment>
<feature type="region of interest" description="Disordered" evidence="1">
    <location>
        <begin position="948"/>
        <end position="999"/>
    </location>
</feature>
<feature type="compositionally biased region" description="Basic and acidic residues" evidence="1">
    <location>
        <begin position="592"/>
        <end position="601"/>
    </location>
</feature>
<dbReference type="Pfam" id="PF25823">
    <property type="entry name" value="Ams2-SPT21_N"/>
    <property type="match status" value="1"/>
</dbReference>
<feature type="region of interest" description="Disordered" evidence="1">
    <location>
        <begin position="822"/>
        <end position="841"/>
    </location>
</feature>
<evidence type="ECO:0000256" key="1">
    <source>
        <dbReference type="SAM" id="MobiDB-lite"/>
    </source>
</evidence>
<feature type="compositionally biased region" description="Pro residues" evidence="1">
    <location>
        <begin position="292"/>
        <end position="307"/>
    </location>
</feature>
<dbReference type="GO" id="GO:0043565">
    <property type="term" value="F:sequence-specific DNA binding"/>
    <property type="evidence" value="ECO:0007669"/>
    <property type="project" value="InterPro"/>
</dbReference>
<keyword evidence="4" id="KW-1185">Reference proteome</keyword>
<organism evidence="3 4">
    <name type="scientific">Tuber magnatum</name>
    <name type="common">white Piedmont truffle</name>
    <dbReference type="NCBI Taxonomy" id="42249"/>
    <lineage>
        <taxon>Eukaryota</taxon>
        <taxon>Fungi</taxon>
        <taxon>Dikarya</taxon>
        <taxon>Ascomycota</taxon>
        <taxon>Pezizomycotina</taxon>
        <taxon>Pezizomycetes</taxon>
        <taxon>Pezizales</taxon>
        <taxon>Tuberaceae</taxon>
        <taxon>Tuber</taxon>
    </lineage>
</organism>
<dbReference type="AlphaFoldDB" id="A0A317SZZ8"/>
<dbReference type="EMBL" id="PYWC01000008">
    <property type="protein sequence ID" value="PWW79490.1"/>
    <property type="molecule type" value="Genomic_DNA"/>
</dbReference>
<feature type="compositionally biased region" description="Polar residues" evidence="1">
    <location>
        <begin position="724"/>
        <end position="749"/>
    </location>
</feature>
<dbReference type="GO" id="GO:0000183">
    <property type="term" value="P:rDNA heterochromatin formation"/>
    <property type="evidence" value="ECO:0007669"/>
    <property type="project" value="TreeGrafter"/>
</dbReference>
<dbReference type="STRING" id="42249.A0A317SZZ8"/>
<protein>
    <recommendedName>
        <fullName evidence="2">GATA-type domain-containing protein</fullName>
    </recommendedName>
</protein>
<dbReference type="OrthoDB" id="3199820at2759"/>
<dbReference type="PANTHER" id="PTHR39147:SF1">
    <property type="entry name" value="PROTEIN SPT21"/>
    <property type="match status" value="1"/>
</dbReference>
<feature type="compositionally biased region" description="Basic residues" evidence="1">
    <location>
        <begin position="464"/>
        <end position="476"/>
    </location>
</feature>
<dbReference type="CDD" id="cd00202">
    <property type="entry name" value="ZnF_GATA"/>
    <property type="match status" value="1"/>
</dbReference>
<dbReference type="SUPFAM" id="SSF57716">
    <property type="entry name" value="Glucocorticoid receptor-like (DNA-binding domain)"/>
    <property type="match status" value="1"/>
</dbReference>
<reference evidence="3 4" key="1">
    <citation type="submission" date="2018-03" db="EMBL/GenBank/DDBJ databases">
        <title>Genomes of Pezizomycetes fungi and the evolution of truffles.</title>
        <authorList>
            <person name="Murat C."/>
            <person name="Payen T."/>
            <person name="Noel B."/>
            <person name="Kuo A."/>
            <person name="Martin F.M."/>
        </authorList>
    </citation>
    <scope>NUCLEOTIDE SEQUENCE [LARGE SCALE GENOMIC DNA]</scope>
    <source>
        <strain evidence="3">091103-1</strain>
    </source>
</reference>
<feature type="compositionally biased region" description="Basic and acidic residues" evidence="1">
    <location>
        <begin position="488"/>
        <end position="503"/>
    </location>
</feature>
<dbReference type="PANTHER" id="PTHR39147">
    <property type="entry name" value="PROTEIN SPT21"/>
    <property type="match status" value="1"/>
</dbReference>
<feature type="compositionally biased region" description="Low complexity" evidence="1">
    <location>
        <begin position="360"/>
        <end position="373"/>
    </location>
</feature>
<evidence type="ECO:0000259" key="2">
    <source>
        <dbReference type="SMART" id="SM00401"/>
    </source>
</evidence>
<gene>
    <name evidence="3" type="ORF">C7212DRAFT_350362</name>
</gene>
<dbReference type="InterPro" id="IPR057725">
    <property type="entry name" value="Ams2-SPT21_N"/>
</dbReference>
<dbReference type="Gene3D" id="3.30.50.10">
    <property type="entry name" value="Erythroid Transcription Factor GATA-1, subunit A"/>
    <property type="match status" value="1"/>
</dbReference>
<feature type="compositionally biased region" description="Polar residues" evidence="1">
    <location>
        <begin position="617"/>
        <end position="633"/>
    </location>
</feature>